<comment type="caution">
    <text evidence="1">The sequence shown here is derived from an EMBL/GenBank/DDBJ whole genome shotgun (WGS) entry which is preliminary data.</text>
</comment>
<evidence type="ECO:0000313" key="1">
    <source>
        <dbReference type="EMBL" id="GAA5065994.1"/>
    </source>
</evidence>
<sequence length="88" mass="9191">MFGPGVRTMPSAAAITPSTADVAIMGLIFGARSSLVAVHWAAAGPVSAAVDCDLEYPVSPERRSDFDRTDVVSVCSGTMGRSRYKEGL</sequence>
<organism evidence="1 2">
    <name type="scientific">Nocardia callitridis</name>
    <dbReference type="NCBI Taxonomy" id="648753"/>
    <lineage>
        <taxon>Bacteria</taxon>
        <taxon>Bacillati</taxon>
        <taxon>Actinomycetota</taxon>
        <taxon>Actinomycetes</taxon>
        <taxon>Mycobacteriales</taxon>
        <taxon>Nocardiaceae</taxon>
        <taxon>Nocardia</taxon>
    </lineage>
</organism>
<proteinExistence type="predicted"/>
<name>A0ABP9KWJ8_9NOCA</name>
<protein>
    <submittedName>
        <fullName evidence="1">Uncharacterized protein</fullName>
    </submittedName>
</protein>
<reference evidence="2" key="1">
    <citation type="journal article" date="2019" name="Int. J. Syst. Evol. Microbiol.">
        <title>The Global Catalogue of Microorganisms (GCM) 10K type strain sequencing project: providing services to taxonomists for standard genome sequencing and annotation.</title>
        <authorList>
            <consortium name="The Broad Institute Genomics Platform"/>
            <consortium name="The Broad Institute Genome Sequencing Center for Infectious Disease"/>
            <person name="Wu L."/>
            <person name="Ma J."/>
        </authorList>
    </citation>
    <scope>NUCLEOTIDE SEQUENCE [LARGE SCALE GENOMIC DNA]</scope>
    <source>
        <strain evidence="2">JCM 18298</strain>
    </source>
</reference>
<gene>
    <name evidence="1" type="ORF">GCM10023318_53720</name>
</gene>
<evidence type="ECO:0000313" key="2">
    <source>
        <dbReference type="Proteomes" id="UP001500603"/>
    </source>
</evidence>
<accession>A0ABP9KWJ8</accession>
<dbReference type="EMBL" id="BAABJM010000007">
    <property type="protein sequence ID" value="GAA5065994.1"/>
    <property type="molecule type" value="Genomic_DNA"/>
</dbReference>
<dbReference type="Proteomes" id="UP001500603">
    <property type="component" value="Unassembled WGS sequence"/>
</dbReference>
<keyword evidence="2" id="KW-1185">Reference proteome</keyword>